<dbReference type="AlphaFoldDB" id="A0A9K3JGP3"/>
<proteinExistence type="predicted"/>
<sequence length="406" mass="46065">MFFVYRMAPKEQKRKPATKKTNKTEEQTMSEPRHNMIAYLDPEGKVAEFKGITQWLRESWINKAITYSTPVYKSLINGFWDTANVIEVDGKELIQGQVNQLNVDLSPGILNIVLELQDDPNAQYSVLNLCTHGCLLRLKCVNDILGGQINKAWLPMRYKFLLHVLIQCLSNRRASYDMTGNDLVGLMVALVLNKPFSISMYIYANMKENMKRTGARTTGNKFWMYPRFLQMIMNVQHPNLPKADNDILKIDAMIEHSLKIFRGVVANRYKESTSPRKMIGALHKKDYVAPVKDKWRHDDSQSDDEEPKLKKMMEDKFGRKKIKIFKNSSESDSDNDDDDAGASGDVGATAAGAHGASSAGGDEEDSDSDDNEPEPGYEFILTSVELGRYVGLDGRRMSIMFRLILK</sequence>
<gene>
    <name evidence="2" type="ORF">HanXRQr2_Chr03g0108651</name>
</gene>
<feature type="compositionally biased region" description="Basic residues" evidence="1">
    <location>
        <begin position="12"/>
        <end position="21"/>
    </location>
</feature>
<reference evidence="2" key="1">
    <citation type="journal article" date="2017" name="Nature">
        <title>The sunflower genome provides insights into oil metabolism, flowering and Asterid evolution.</title>
        <authorList>
            <person name="Badouin H."/>
            <person name="Gouzy J."/>
            <person name="Grassa C.J."/>
            <person name="Murat F."/>
            <person name="Staton S.E."/>
            <person name="Cottret L."/>
            <person name="Lelandais-Briere C."/>
            <person name="Owens G.L."/>
            <person name="Carrere S."/>
            <person name="Mayjonade B."/>
            <person name="Legrand L."/>
            <person name="Gill N."/>
            <person name="Kane N.C."/>
            <person name="Bowers J.E."/>
            <person name="Hubner S."/>
            <person name="Bellec A."/>
            <person name="Berard A."/>
            <person name="Berges H."/>
            <person name="Blanchet N."/>
            <person name="Boniface M.C."/>
            <person name="Brunel D."/>
            <person name="Catrice O."/>
            <person name="Chaidir N."/>
            <person name="Claudel C."/>
            <person name="Donnadieu C."/>
            <person name="Faraut T."/>
            <person name="Fievet G."/>
            <person name="Helmstetter N."/>
            <person name="King M."/>
            <person name="Knapp S.J."/>
            <person name="Lai Z."/>
            <person name="Le Paslier M.C."/>
            <person name="Lippi Y."/>
            <person name="Lorenzon L."/>
            <person name="Mandel J.R."/>
            <person name="Marage G."/>
            <person name="Marchand G."/>
            <person name="Marquand E."/>
            <person name="Bret-Mestries E."/>
            <person name="Morien E."/>
            <person name="Nambeesan S."/>
            <person name="Nguyen T."/>
            <person name="Pegot-Espagnet P."/>
            <person name="Pouilly N."/>
            <person name="Raftis F."/>
            <person name="Sallet E."/>
            <person name="Schiex T."/>
            <person name="Thomas J."/>
            <person name="Vandecasteele C."/>
            <person name="Vares D."/>
            <person name="Vear F."/>
            <person name="Vautrin S."/>
            <person name="Crespi M."/>
            <person name="Mangin B."/>
            <person name="Burke J.M."/>
            <person name="Salse J."/>
            <person name="Munos S."/>
            <person name="Vincourt P."/>
            <person name="Rieseberg L.H."/>
            <person name="Langlade N.B."/>
        </authorList>
    </citation>
    <scope>NUCLEOTIDE SEQUENCE</scope>
    <source>
        <tissue evidence="2">Leaves</tissue>
    </source>
</reference>
<protein>
    <submittedName>
        <fullName evidence="2">Uncharacterized protein</fullName>
    </submittedName>
</protein>
<feature type="compositionally biased region" description="Acidic residues" evidence="1">
    <location>
        <begin position="361"/>
        <end position="375"/>
    </location>
</feature>
<accession>A0A9K3JGP3</accession>
<name>A0A9K3JGP3_HELAN</name>
<evidence type="ECO:0000256" key="1">
    <source>
        <dbReference type="SAM" id="MobiDB-lite"/>
    </source>
</evidence>
<evidence type="ECO:0000313" key="2">
    <source>
        <dbReference type="EMBL" id="KAF5814225.1"/>
    </source>
</evidence>
<feature type="compositionally biased region" description="Low complexity" evidence="1">
    <location>
        <begin position="341"/>
        <end position="360"/>
    </location>
</feature>
<feature type="region of interest" description="Disordered" evidence="1">
    <location>
        <begin position="327"/>
        <end position="378"/>
    </location>
</feature>
<feature type="region of interest" description="Disordered" evidence="1">
    <location>
        <begin position="8"/>
        <end position="29"/>
    </location>
</feature>
<organism evidence="2 3">
    <name type="scientific">Helianthus annuus</name>
    <name type="common">Common sunflower</name>
    <dbReference type="NCBI Taxonomy" id="4232"/>
    <lineage>
        <taxon>Eukaryota</taxon>
        <taxon>Viridiplantae</taxon>
        <taxon>Streptophyta</taxon>
        <taxon>Embryophyta</taxon>
        <taxon>Tracheophyta</taxon>
        <taxon>Spermatophyta</taxon>
        <taxon>Magnoliopsida</taxon>
        <taxon>eudicotyledons</taxon>
        <taxon>Gunneridae</taxon>
        <taxon>Pentapetalae</taxon>
        <taxon>asterids</taxon>
        <taxon>campanulids</taxon>
        <taxon>Asterales</taxon>
        <taxon>Asteraceae</taxon>
        <taxon>Asteroideae</taxon>
        <taxon>Heliantheae alliance</taxon>
        <taxon>Heliantheae</taxon>
        <taxon>Helianthus</taxon>
    </lineage>
</organism>
<keyword evidence="3" id="KW-1185">Reference proteome</keyword>
<dbReference type="EMBL" id="MNCJ02000318">
    <property type="protein sequence ID" value="KAF5814225.1"/>
    <property type="molecule type" value="Genomic_DNA"/>
</dbReference>
<feature type="compositionally biased region" description="Acidic residues" evidence="1">
    <location>
        <begin position="331"/>
        <end position="340"/>
    </location>
</feature>
<dbReference type="Gramene" id="mRNA:HanXRQr2_Chr03g0108651">
    <property type="protein sequence ID" value="CDS:HanXRQr2_Chr03g0108651.1"/>
    <property type="gene ID" value="HanXRQr2_Chr03g0108651"/>
</dbReference>
<reference evidence="2" key="2">
    <citation type="submission" date="2020-06" db="EMBL/GenBank/DDBJ databases">
        <title>Helianthus annuus Genome sequencing and assembly Release 2.</title>
        <authorList>
            <person name="Gouzy J."/>
            <person name="Langlade N."/>
            <person name="Munos S."/>
        </authorList>
    </citation>
    <scope>NUCLEOTIDE SEQUENCE</scope>
    <source>
        <tissue evidence="2">Leaves</tissue>
    </source>
</reference>
<comment type="caution">
    <text evidence="2">The sequence shown here is derived from an EMBL/GenBank/DDBJ whole genome shotgun (WGS) entry which is preliminary data.</text>
</comment>
<evidence type="ECO:0000313" key="3">
    <source>
        <dbReference type="Proteomes" id="UP000215914"/>
    </source>
</evidence>
<dbReference type="Proteomes" id="UP000215914">
    <property type="component" value="Unassembled WGS sequence"/>
</dbReference>